<dbReference type="Proteomes" id="UP001281614">
    <property type="component" value="Unassembled WGS sequence"/>
</dbReference>
<gene>
    <name evidence="2" type="ORF">CKAH01_17070</name>
</gene>
<proteinExistence type="predicted"/>
<dbReference type="AlphaFoldDB" id="A0AAD9YEF5"/>
<accession>A0AAD9YEF5</accession>
<evidence type="ECO:0000313" key="3">
    <source>
        <dbReference type="Proteomes" id="UP001281614"/>
    </source>
</evidence>
<keyword evidence="3" id="KW-1185">Reference proteome</keyword>
<dbReference type="EMBL" id="VYYT01000205">
    <property type="protein sequence ID" value="KAK2756883.1"/>
    <property type="molecule type" value="Genomic_DNA"/>
</dbReference>
<evidence type="ECO:0000256" key="1">
    <source>
        <dbReference type="SAM" id="SignalP"/>
    </source>
</evidence>
<evidence type="ECO:0000313" key="2">
    <source>
        <dbReference type="EMBL" id="KAK2756883.1"/>
    </source>
</evidence>
<feature type="signal peptide" evidence="1">
    <location>
        <begin position="1"/>
        <end position="30"/>
    </location>
</feature>
<feature type="chain" id="PRO_5042081901" evidence="1">
    <location>
        <begin position="31"/>
        <end position="55"/>
    </location>
</feature>
<comment type="caution">
    <text evidence="2">The sequence shown here is derived from an EMBL/GenBank/DDBJ whole genome shotgun (WGS) entry which is preliminary data.</text>
</comment>
<name>A0AAD9YEF5_COLKA</name>
<organism evidence="2 3">
    <name type="scientific">Colletotrichum kahawae</name>
    <name type="common">Coffee berry disease fungus</name>
    <dbReference type="NCBI Taxonomy" id="34407"/>
    <lineage>
        <taxon>Eukaryota</taxon>
        <taxon>Fungi</taxon>
        <taxon>Dikarya</taxon>
        <taxon>Ascomycota</taxon>
        <taxon>Pezizomycotina</taxon>
        <taxon>Sordariomycetes</taxon>
        <taxon>Hypocreomycetidae</taxon>
        <taxon>Glomerellales</taxon>
        <taxon>Glomerellaceae</taxon>
        <taxon>Colletotrichum</taxon>
        <taxon>Colletotrichum gloeosporioides species complex</taxon>
    </lineage>
</organism>
<sequence length="55" mass="6261">MPCGCQYHPSAKSLQLWALLLCHLLGITKCLIKRCGDRCNNSKFPVYNENRLNVP</sequence>
<protein>
    <submittedName>
        <fullName evidence="2">Uncharacterized protein</fullName>
    </submittedName>
</protein>
<keyword evidence="1" id="KW-0732">Signal</keyword>
<reference evidence="2" key="1">
    <citation type="submission" date="2023-02" db="EMBL/GenBank/DDBJ databases">
        <title>Colletotrichum kahawae CIFC_Que2 genome sequencing and assembly.</title>
        <authorList>
            <person name="Baroncelli R."/>
        </authorList>
    </citation>
    <scope>NUCLEOTIDE SEQUENCE</scope>
    <source>
        <strain evidence="2">CIFC_Que2</strain>
    </source>
</reference>